<evidence type="ECO:0000259" key="1">
    <source>
        <dbReference type="Pfam" id="PF01833"/>
    </source>
</evidence>
<protein>
    <submittedName>
        <fullName evidence="2">IPT/TIG domain-containing protein</fullName>
    </submittedName>
</protein>
<name>A0ABT3CSQ6_9BACT</name>
<dbReference type="InterPro" id="IPR002909">
    <property type="entry name" value="IPT_dom"/>
</dbReference>
<organism evidence="2 3">
    <name type="scientific">Reichenbachiella ulvae</name>
    <dbReference type="NCBI Taxonomy" id="2980104"/>
    <lineage>
        <taxon>Bacteria</taxon>
        <taxon>Pseudomonadati</taxon>
        <taxon>Bacteroidota</taxon>
        <taxon>Cytophagia</taxon>
        <taxon>Cytophagales</taxon>
        <taxon>Reichenbachiellaceae</taxon>
        <taxon>Reichenbachiella</taxon>
    </lineage>
</organism>
<dbReference type="CDD" id="cd00102">
    <property type="entry name" value="IPT"/>
    <property type="match status" value="1"/>
</dbReference>
<dbReference type="InterPro" id="IPR013783">
    <property type="entry name" value="Ig-like_fold"/>
</dbReference>
<evidence type="ECO:0000313" key="3">
    <source>
        <dbReference type="Proteomes" id="UP001300692"/>
    </source>
</evidence>
<keyword evidence="3" id="KW-1185">Reference proteome</keyword>
<dbReference type="SUPFAM" id="SSF117281">
    <property type="entry name" value="Kelch motif"/>
    <property type="match status" value="1"/>
</dbReference>
<dbReference type="InterPro" id="IPR014756">
    <property type="entry name" value="Ig_E-set"/>
</dbReference>
<dbReference type="RefSeq" id="WP_264137575.1">
    <property type="nucleotide sequence ID" value="NZ_JAOYOD010000001.1"/>
</dbReference>
<proteinExistence type="predicted"/>
<reference evidence="2 3" key="1">
    <citation type="submission" date="2022-10" db="EMBL/GenBank/DDBJ databases">
        <title>Comparative genomics and taxonomic characterization of three novel marine species of genus Reichenbachiella exhibiting antioxidant and polysaccharide degradation activities.</title>
        <authorList>
            <person name="Muhammad N."/>
            <person name="Lee Y.-J."/>
            <person name="Ko J."/>
            <person name="Kim S.-G."/>
        </authorList>
    </citation>
    <scope>NUCLEOTIDE SEQUENCE [LARGE SCALE GENOMIC DNA]</scope>
    <source>
        <strain evidence="2 3">ABR2-5</strain>
    </source>
</reference>
<accession>A0ABT3CSQ6</accession>
<sequence>MKTNFHFREYLFIWMLLFLIGINLSCEETEPEIPILLLQEISNLDEDGVLVEGKISNVSHEDILSFGAVWSFDEELPSLANAIIDSLKPAEFREKVSFEINTLAKDSTYQVRLFVKTKSNVFYSNARQFLSLGSTPPEILDVEPKKAFFRDTVMIHGTDFGKDPEAVALFFGNTKAPVLSQTDSTIQTVVPILYIDNQYFNSGELPIKVSKYNIESDGFNGFDIKGPVITKVNQREVYAGYTFEIEGEGFHPGKTEVYVGDELIYQSARSTEKIVVELGGYADHLEGVLKVKVGPKEVESGNLKVLAPMITTSLLNKEVGPGEKITLKGQYLDNEFLEVWLESATFPMIEQEAEYIVVEVPRDQCKDFNMKVELKGETIKRKTYINLRNTTLSSEIKVLKNGNAQFGVYFSMEINDFSSASSYQLLLNNRQTWPSWKALDDTTWELIFSLPYDAISADGNYSLEFTSCNFWQKIENFYQAPKPVIDPIGVLQSFEYYVITGQGLNAQLRKIYIDGVQFEVNHNHLNYTYYGLRLPFLENGTHRIMMEVQGQRSEEVFFEVDNAWIKLTDTENCQLFDKSLCHVRPNFFVSNDKLYTSFSSNGVDNMFLEVDLNTGHDRALDDLPTSELGAMNGYGDYGYLISGGDFYRYDILKDQWEQLDSPDGIRETSNHLMSSFISNDKLFLFDIGGTNPSTYYYYDLITLEWHEMNNGPSHSTTSSPIKFFVGDGQVYLFQYEHFLGFDPINLQMDGTSKWFSYGGIDTYDLQGYIYNGELYILNNHGNWKIVDLTDWSIRYINGPVSGSDVRYVIDGDWAYVTSENEIWKYDLTKQ</sequence>
<dbReference type="EMBL" id="JAOYOD010000001">
    <property type="protein sequence ID" value="MCV9386741.1"/>
    <property type="molecule type" value="Genomic_DNA"/>
</dbReference>
<evidence type="ECO:0000313" key="2">
    <source>
        <dbReference type="EMBL" id="MCV9386741.1"/>
    </source>
</evidence>
<gene>
    <name evidence="2" type="ORF">N7U62_08710</name>
</gene>
<comment type="caution">
    <text evidence="2">The sequence shown here is derived from an EMBL/GenBank/DDBJ whole genome shotgun (WGS) entry which is preliminary data.</text>
</comment>
<dbReference type="Proteomes" id="UP001300692">
    <property type="component" value="Unassembled WGS sequence"/>
</dbReference>
<dbReference type="InterPro" id="IPR015915">
    <property type="entry name" value="Kelch-typ_b-propeller"/>
</dbReference>
<dbReference type="SUPFAM" id="SSF81296">
    <property type="entry name" value="E set domains"/>
    <property type="match status" value="1"/>
</dbReference>
<feature type="domain" description="IPT/TIG" evidence="1">
    <location>
        <begin position="137"/>
        <end position="213"/>
    </location>
</feature>
<dbReference type="Gene3D" id="2.60.40.10">
    <property type="entry name" value="Immunoglobulins"/>
    <property type="match status" value="1"/>
</dbReference>
<dbReference type="Gene3D" id="2.120.10.80">
    <property type="entry name" value="Kelch-type beta propeller"/>
    <property type="match status" value="1"/>
</dbReference>
<dbReference type="Pfam" id="PF01833">
    <property type="entry name" value="TIG"/>
    <property type="match status" value="1"/>
</dbReference>